<reference evidence="3" key="1">
    <citation type="submission" date="2015-09" db="EMBL/GenBank/DDBJ databases">
        <title>Whole genome sequence of Pseudomonas fluorescens FW300-N2C3.</title>
        <authorList>
            <person name="Ray J."/>
            <person name="Melnyk R."/>
            <person name="Deutschbauer A."/>
        </authorList>
    </citation>
    <scope>NUCLEOTIDE SEQUENCE [LARGE SCALE GENOMIC DNA]</scope>
    <source>
        <strain evidence="3">FW300-N2C3</strain>
    </source>
</reference>
<evidence type="ECO:0000313" key="2">
    <source>
        <dbReference type="EMBL" id="ALI09628.1"/>
    </source>
</evidence>
<reference evidence="2 3" key="2">
    <citation type="journal article" date="2018" name="Nature">
        <title>Mutant phenotypes for thousands of bacterial genes of unknown function.</title>
        <authorList>
            <person name="Price M.N."/>
            <person name="Wetmore K.M."/>
            <person name="Waters R.J."/>
            <person name="Callaghan M."/>
            <person name="Ray J."/>
            <person name="Liu H."/>
            <person name="Kuehl J.V."/>
            <person name="Melnyk R.A."/>
            <person name="Lamson J.S."/>
            <person name="Suh Y."/>
            <person name="Carlson H.K."/>
            <person name="Esquivel Z."/>
            <person name="Sadeeshkumar H."/>
            <person name="Chakraborty R."/>
            <person name="Zane G.M."/>
            <person name="Rubin B.E."/>
            <person name="Wall J.D."/>
            <person name="Visel A."/>
            <person name="Bristow J."/>
            <person name="Blow M.J."/>
            <person name="Arkin A.P."/>
            <person name="Deutschbauer A.M."/>
        </authorList>
    </citation>
    <scope>NUCLEOTIDE SEQUENCE [LARGE SCALE GENOMIC DNA]</scope>
    <source>
        <strain evidence="2 3">FW300-N2C3</strain>
    </source>
</reference>
<dbReference type="AlphaFoldDB" id="A0A0N7H2T4"/>
<dbReference type="RefSeq" id="WP_060741764.1">
    <property type="nucleotide sequence ID" value="NZ_CP012831.1"/>
</dbReference>
<dbReference type="OrthoDB" id="8587856at2"/>
<sequence>MHIRLTLCSCLLLASISLASHADTIEVVTEDSLYAYQRDDKVVGPGIRIAEETLRNAQLTDYSLSLYPWARAYEKALHEPNVLIFPLDRTPARETLFKWVGEIHRVASRLYKLRDNRDITVSSLEEAKQYSIGVVRNDAKQIYLQQRGFTRLVISANNHDNFQKLLNRQIQLLPMPENTARLMSQDAQLDFASLEEVYTLDEQPHRVHLAFSLSTPDEVVAKAQRAFEQLKASGEVARIMNEQR</sequence>
<evidence type="ECO:0000256" key="1">
    <source>
        <dbReference type="SAM" id="SignalP"/>
    </source>
</evidence>
<name>A0A0N7H2T4_PSEFL</name>
<feature type="signal peptide" evidence="1">
    <location>
        <begin position="1"/>
        <end position="22"/>
    </location>
</feature>
<protein>
    <submittedName>
        <fullName evidence="2">ABC transporter substrate-binding protein</fullName>
    </submittedName>
</protein>
<dbReference type="PANTHER" id="PTHR38834:SF3">
    <property type="entry name" value="SOLUTE-BINDING PROTEIN FAMILY 3_N-TERMINAL DOMAIN-CONTAINING PROTEIN"/>
    <property type="match status" value="1"/>
</dbReference>
<dbReference type="PANTHER" id="PTHR38834">
    <property type="entry name" value="PERIPLASMIC SUBSTRATE BINDING PROTEIN FAMILY 3"/>
    <property type="match status" value="1"/>
</dbReference>
<feature type="chain" id="PRO_5006012438" evidence="1">
    <location>
        <begin position="23"/>
        <end position="244"/>
    </location>
</feature>
<evidence type="ECO:0000313" key="3">
    <source>
        <dbReference type="Proteomes" id="UP000059425"/>
    </source>
</evidence>
<dbReference type="Gene3D" id="3.40.190.10">
    <property type="entry name" value="Periplasmic binding protein-like II"/>
    <property type="match status" value="2"/>
</dbReference>
<dbReference type="Proteomes" id="UP000059425">
    <property type="component" value="Chromosome"/>
</dbReference>
<dbReference type="EMBL" id="CP012831">
    <property type="protein sequence ID" value="ALI09628.1"/>
    <property type="molecule type" value="Genomic_DNA"/>
</dbReference>
<dbReference type="SUPFAM" id="SSF53850">
    <property type="entry name" value="Periplasmic binding protein-like II"/>
    <property type="match status" value="1"/>
</dbReference>
<organism evidence="2 3">
    <name type="scientific">Pseudomonas fluorescens</name>
    <dbReference type="NCBI Taxonomy" id="294"/>
    <lineage>
        <taxon>Bacteria</taxon>
        <taxon>Pseudomonadati</taxon>
        <taxon>Pseudomonadota</taxon>
        <taxon>Gammaproteobacteria</taxon>
        <taxon>Pseudomonadales</taxon>
        <taxon>Pseudomonadaceae</taxon>
        <taxon>Pseudomonas</taxon>
    </lineage>
</organism>
<gene>
    <name evidence="2" type="ORF">AO356_23355</name>
</gene>
<proteinExistence type="predicted"/>
<accession>A0A0N7H2T4</accession>
<keyword evidence="1" id="KW-0732">Signal</keyword>